<keyword evidence="1" id="KW-0732">Signal</keyword>
<dbReference type="Gene3D" id="3.90.226.10">
    <property type="entry name" value="2-enoyl-CoA Hydratase, Chain A, domain 1"/>
    <property type="match status" value="1"/>
</dbReference>
<sequence length="465" mass="52894">MMRLHKFLLLINLFLSVNAVAKNCNCSEILQQSIKGIENNYALFKIKVNANNYKGYQSFNRLYLIKAQSIEQSDACQKLLNDWVAYFKDKHLWVTVDSEVEKIDYIQHRLALKSYRKRWRDNKITKDSIEGLWEMEGYRAVIIPDLNNYGHFNALIVSADNDTFKPGMLKMHLIKRDGFYDMDFYRRDSTMVSSTIRFTSKYTLLDDDGLSWRKLEPTLPTDRIPTLAEMNRLDPYKPTLKWVDENSAIFTLPSCAPRFGPVVDSLIDVHKDKLAQCLNLIIDVKGNGGGSDRTYRALLPYLLIKASVQPKVGYYLSDENVKLFRELGILKKLNPSDTSKRGTWATTLETPYLSAAHYAKFPVNVAILMDSKTASSGETFVLKAKTSQRVTTFGTATAGCIDGYNGNVIRLNGASLRYPTSIRTINLPQEAIDPFGILPDIPISGTVSDPISWILDYFKQTERNP</sequence>
<organism evidence="3 4">
    <name type="scientific">Pedobacter suwonensis</name>
    <dbReference type="NCBI Taxonomy" id="332999"/>
    <lineage>
        <taxon>Bacteria</taxon>
        <taxon>Pseudomonadati</taxon>
        <taxon>Bacteroidota</taxon>
        <taxon>Sphingobacteriia</taxon>
        <taxon>Sphingobacteriales</taxon>
        <taxon>Sphingobacteriaceae</taxon>
        <taxon>Pedobacter</taxon>
    </lineage>
</organism>
<dbReference type="InterPro" id="IPR029045">
    <property type="entry name" value="ClpP/crotonase-like_dom_sf"/>
</dbReference>
<dbReference type="Proteomes" id="UP000198836">
    <property type="component" value="Unassembled WGS sequence"/>
</dbReference>
<dbReference type="GO" id="GO:0008236">
    <property type="term" value="F:serine-type peptidase activity"/>
    <property type="evidence" value="ECO:0007669"/>
    <property type="project" value="InterPro"/>
</dbReference>
<proteinExistence type="predicted"/>
<dbReference type="Pfam" id="PF03572">
    <property type="entry name" value="Peptidase_S41"/>
    <property type="match status" value="1"/>
</dbReference>
<protein>
    <submittedName>
        <fullName evidence="3">Peptidase family S41</fullName>
    </submittedName>
</protein>
<name>A0A1I0SJG4_9SPHI</name>
<evidence type="ECO:0000313" key="3">
    <source>
        <dbReference type="EMBL" id="SFA39630.1"/>
    </source>
</evidence>
<gene>
    <name evidence="3" type="ORF">SAMN04488511_101487</name>
</gene>
<dbReference type="AlphaFoldDB" id="A0A1I0SJG4"/>
<dbReference type="InterPro" id="IPR005151">
    <property type="entry name" value="Tail-specific_protease"/>
</dbReference>
<dbReference type="OrthoDB" id="2327485at2"/>
<dbReference type="RefSeq" id="WP_090979845.1">
    <property type="nucleotide sequence ID" value="NZ_FOJM01000001.1"/>
</dbReference>
<reference evidence="4" key="1">
    <citation type="submission" date="2016-10" db="EMBL/GenBank/DDBJ databases">
        <authorList>
            <person name="Varghese N."/>
            <person name="Submissions S."/>
        </authorList>
    </citation>
    <scope>NUCLEOTIDE SEQUENCE [LARGE SCALE GENOMIC DNA]</scope>
    <source>
        <strain evidence="4">DSM 18130</strain>
    </source>
</reference>
<dbReference type="STRING" id="332999.SAMN04488511_101487"/>
<dbReference type="EMBL" id="FOJM01000001">
    <property type="protein sequence ID" value="SFA39630.1"/>
    <property type="molecule type" value="Genomic_DNA"/>
</dbReference>
<evidence type="ECO:0000256" key="1">
    <source>
        <dbReference type="SAM" id="SignalP"/>
    </source>
</evidence>
<keyword evidence="4" id="KW-1185">Reference proteome</keyword>
<evidence type="ECO:0000313" key="4">
    <source>
        <dbReference type="Proteomes" id="UP000198836"/>
    </source>
</evidence>
<feature type="chain" id="PRO_5011475151" evidence="1">
    <location>
        <begin position="22"/>
        <end position="465"/>
    </location>
</feature>
<dbReference type="GO" id="GO:0006508">
    <property type="term" value="P:proteolysis"/>
    <property type="evidence" value="ECO:0007669"/>
    <property type="project" value="InterPro"/>
</dbReference>
<accession>A0A1I0SJG4</accession>
<evidence type="ECO:0000259" key="2">
    <source>
        <dbReference type="Pfam" id="PF03572"/>
    </source>
</evidence>
<feature type="domain" description="Tail specific protease" evidence="2">
    <location>
        <begin position="272"/>
        <end position="442"/>
    </location>
</feature>
<dbReference type="SUPFAM" id="SSF52096">
    <property type="entry name" value="ClpP/crotonase"/>
    <property type="match status" value="1"/>
</dbReference>
<feature type="signal peptide" evidence="1">
    <location>
        <begin position="1"/>
        <end position="21"/>
    </location>
</feature>